<accession>A0A0B8PEK4</accession>
<evidence type="ECO:0000256" key="1">
    <source>
        <dbReference type="SAM" id="Phobius"/>
    </source>
</evidence>
<reference evidence="2 3" key="2">
    <citation type="submission" date="2015-01" db="EMBL/GenBank/DDBJ databases">
        <authorList>
            <consortium name="NBRP consortium"/>
            <person name="Sawabe T."/>
            <person name="Meirelles P."/>
            <person name="Feng G."/>
            <person name="Sayaka M."/>
            <person name="Hattori M."/>
            <person name="Ohkuma M."/>
        </authorList>
    </citation>
    <scope>NUCLEOTIDE SEQUENCE [LARGE SCALE GENOMIC DNA]</scope>
    <source>
        <strain evidence="2 3">JCM19232</strain>
    </source>
</reference>
<name>A0A0B8PEK4_9VIBR</name>
<feature type="transmembrane region" description="Helical" evidence="1">
    <location>
        <begin position="20"/>
        <end position="40"/>
    </location>
</feature>
<dbReference type="EMBL" id="BBSA01000003">
    <property type="protein sequence ID" value="GAM61259.1"/>
    <property type="molecule type" value="Genomic_DNA"/>
</dbReference>
<keyword evidence="1" id="KW-0812">Transmembrane</keyword>
<evidence type="ECO:0000313" key="2">
    <source>
        <dbReference type="EMBL" id="GAM61259.1"/>
    </source>
</evidence>
<dbReference type="AlphaFoldDB" id="A0A0B8PEK4"/>
<dbReference type="Proteomes" id="UP000031670">
    <property type="component" value="Unassembled WGS sequence"/>
</dbReference>
<feature type="transmembrane region" description="Helical" evidence="1">
    <location>
        <begin position="108"/>
        <end position="125"/>
    </location>
</feature>
<reference evidence="2 3" key="1">
    <citation type="submission" date="2015-01" db="EMBL/GenBank/DDBJ databases">
        <title>Vibrio sp. C5 JCM 19232 whole genome shotgun sequence.</title>
        <authorList>
            <person name="Sawabe T."/>
            <person name="Meirelles P."/>
            <person name="Feng G."/>
            <person name="Sayaka M."/>
            <person name="Hattori M."/>
            <person name="Ohkuma M."/>
        </authorList>
    </citation>
    <scope>NUCLEOTIDE SEQUENCE [LARGE SCALE GENOMIC DNA]</scope>
    <source>
        <strain evidence="2 3">JCM19232</strain>
    </source>
</reference>
<feature type="transmembrane region" description="Helical" evidence="1">
    <location>
        <begin position="132"/>
        <end position="149"/>
    </location>
</feature>
<feature type="transmembrane region" description="Helical" evidence="1">
    <location>
        <begin position="83"/>
        <end position="102"/>
    </location>
</feature>
<sequence length="220" mass="25188">MQANNFSHFANIQNRKQMRLWLPIVAAVLLFLGFFIPYLSRTTFLLDSTEEIYWFRFFLIAIAPPALMGLWHIAKTQIISTKLNLAILMGVSILVAGLHAIMLTQSHTLAPISIILLSLLVKVMILPMWAVGSLYGVSVITGILVIMLLDGDRVLTPHLFASVSFTLIWLLYLGQDHFVTRKRRFEHNQEQWKAHQQITLQLLELEAQKRNYKHLPSPMA</sequence>
<organism evidence="2 3">
    <name type="scientific">Vibrio ishigakensis</name>
    <dbReference type="NCBI Taxonomy" id="1481914"/>
    <lineage>
        <taxon>Bacteria</taxon>
        <taxon>Pseudomonadati</taxon>
        <taxon>Pseudomonadota</taxon>
        <taxon>Gammaproteobacteria</taxon>
        <taxon>Vibrionales</taxon>
        <taxon>Vibrionaceae</taxon>
        <taxon>Vibrio</taxon>
    </lineage>
</organism>
<proteinExistence type="predicted"/>
<feature type="transmembrane region" description="Helical" evidence="1">
    <location>
        <begin position="155"/>
        <end position="174"/>
    </location>
</feature>
<gene>
    <name evidence="2" type="ORF">JCM19232_5560</name>
</gene>
<comment type="caution">
    <text evidence="2">The sequence shown here is derived from an EMBL/GenBank/DDBJ whole genome shotgun (WGS) entry which is preliminary data.</text>
</comment>
<feature type="transmembrane region" description="Helical" evidence="1">
    <location>
        <begin position="52"/>
        <end position="71"/>
    </location>
</feature>
<keyword evidence="1" id="KW-0472">Membrane</keyword>
<keyword evidence="1" id="KW-1133">Transmembrane helix</keyword>
<evidence type="ECO:0000313" key="3">
    <source>
        <dbReference type="Proteomes" id="UP000031670"/>
    </source>
</evidence>
<protein>
    <submittedName>
        <fullName evidence="2">Uncharacterized protein</fullName>
    </submittedName>
</protein>